<dbReference type="OrthoDB" id="10326613at2759"/>
<proteinExistence type="predicted"/>
<evidence type="ECO:0000313" key="2">
    <source>
        <dbReference type="Proteomes" id="UP000014254"/>
    </source>
</evidence>
<protein>
    <submittedName>
        <fullName evidence="1">Uncharacterized protein</fullName>
    </submittedName>
</protein>
<organism evidence="1 2">
    <name type="scientific">Mucor circinelloides f. circinelloides (strain 1006PhL)</name>
    <name type="common">Mucormycosis agent</name>
    <name type="synonym">Calyptromyces circinelloides</name>
    <dbReference type="NCBI Taxonomy" id="1220926"/>
    <lineage>
        <taxon>Eukaryota</taxon>
        <taxon>Fungi</taxon>
        <taxon>Fungi incertae sedis</taxon>
        <taxon>Mucoromycota</taxon>
        <taxon>Mucoromycotina</taxon>
        <taxon>Mucoromycetes</taxon>
        <taxon>Mucorales</taxon>
        <taxon>Mucorineae</taxon>
        <taxon>Mucoraceae</taxon>
        <taxon>Mucor</taxon>
    </lineage>
</organism>
<evidence type="ECO:0000313" key="1">
    <source>
        <dbReference type="EMBL" id="EPB92028.1"/>
    </source>
</evidence>
<dbReference type="VEuPathDB" id="FungiDB:HMPREF1544_01091"/>
<reference evidence="2" key="1">
    <citation type="submission" date="2013-05" db="EMBL/GenBank/DDBJ databases">
        <title>The Genome sequence of Mucor circinelloides f. circinelloides 1006PhL.</title>
        <authorList>
            <consortium name="The Broad Institute Genomics Platform"/>
            <person name="Cuomo C."/>
            <person name="Earl A."/>
            <person name="Findley K."/>
            <person name="Lee S.C."/>
            <person name="Walker B."/>
            <person name="Young S."/>
            <person name="Zeng Q."/>
            <person name="Gargeya S."/>
            <person name="Fitzgerald M."/>
            <person name="Haas B."/>
            <person name="Abouelleil A."/>
            <person name="Allen A.W."/>
            <person name="Alvarado L."/>
            <person name="Arachchi H.M."/>
            <person name="Berlin A.M."/>
            <person name="Chapman S.B."/>
            <person name="Gainer-Dewar J."/>
            <person name="Goldberg J."/>
            <person name="Griggs A."/>
            <person name="Gujja S."/>
            <person name="Hansen M."/>
            <person name="Howarth C."/>
            <person name="Imamovic A."/>
            <person name="Ireland A."/>
            <person name="Larimer J."/>
            <person name="McCowan C."/>
            <person name="Murphy C."/>
            <person name="Pearson M."/>
            <person name="Poon T.W."/>
            <person name="Priest M."/>
            <person name="Roberts A."/>
            <person name="Saif S."/>
            <person name="Shea T."/>
            <person name="Sisk P."/>
            <person name="Sykes S."/>
            <person name="Wortman J."/>
            <person name="Nusbaum C."/>
            <person name="Birren B."/>
        </authorList>
    </citation>
    <scope>NUCLEOTIDE SEQUENCE [LARGE SCALE GENOMIC DNA]</scope>
    <source>
        <strain evidence="2">1006PhL</strain>
    </source>
</reference>
<dbReference type="InParanoid" id="S2K9B8"/>
<name>S2K9B8_MUCC1</name>
<accession>S2K9B8</accession>
<gene>
    <name evidence="1" type="ORF">HMPREF1544_01091</name>
</gene>
<dbReference type="Proteomes" id="UP000014254">
    <property type="component" value="Unassembled WGS sequence"/>
</dbReference>
<sequence length="167" mass="19129">MPGLQATQQSDVQNFALMLQAIRSIINPDDISTILRQQSKILKSQAVIEEKLEAYQLEMHGLKECFAEMSQHLKEGSTFSSLSIGDIDQSQSQIDAVKRKTYDASISKWIRKALTEQLAIWDFSKRVDSAENAASVNIIYQFVMTQIKHKILMCRADFRRQEEEKES</sequence>
<keyword evidence="2" id="KW-1185">Reference proteome</keyword>
<dbReference type="EMBL" id="KE123903">
    <property type="protein sequence ID" value="EPB92028.1"/>
    <property type="molecule type" value="Genomic_DNA"/>
</dbReference>
<dbReference type="AlphaFoldDB" id="S2K9B8"/>